<comment type="caution">
    <text evidence="3">The sequence shown here is derived from an EMBL/GenBank/DDBJ whole genome shotgun (WGS) entry which is preliminary data.</text>
</comment>
<feature type="region of interest" description="Disordered" evidence="1">
    <location>
        <begin position="49"/>
        <end position="75"/>
    </location>
</feature>
<evidence type="ECO:0000256" key="1">
    <source>
        <dbReference type="SAM" id="MobiDB-lite"/>
    </source>
</evidence>
<dbReference type="EMBL" id="FXEG02000002">
    <property type="protein sequence ID" value="SOX51780.1"/>
    <property type="molecule type" value="Genomic_DNA"/>
</dbReference>
<gene>
    <name evidence="3" type="ORF">MAAFP003_441</name>
</gene>
<protein>
    <recommendedName>
        <fullName evidence="2">PPE-PPW subfamily C-terminal domain-containing protein</fullName>
    </recommendedName>
</protein>
<dbReference type="Proteomes" id="UP000236318">
    <property type="component" value="Unassembled WGS sequence"/>
</dbReference>
<evidence type="ECO:0000259" key="2">
    <source>
        <dbReference type="Pfam" id="PF18878"/>
    </source>
</evidence>
<name>A0A2K4Y4R7_9MYCO</name>
<dbReference type="Pfam" id="PF18878">
    <property type="entry name" value="PPE-PPW"/>
    <property type="match status" value="1"/>
</dbReference>
<organism evidence="3 4">
    <name type="scientific">Mycobacterium ahvazicum</name>
    <dbReference type="NCBI Taxonomy" id="1964395"/>
    <lineage>
        <taxon>Bacteria</taxon>
        <taxon>Bacillati</taxon>
        <taxon>Actinomycetota</taxon>
        <taxon>Actinomycetes</taxon>
        <taxon>Mycobacteriales</taxon>
        <taxon>Mycobacteriaceae</taxon>
        <taxon>Mycobacterium</taxon>
        <taxon>Mycobacterium simiae complex</taxon>
    </lineage>
</organism>
<sequence length="75" mass="7485">MNVDVDPDWVGPAVSEASGRGAGSLGFAGTARTATAEAAGLTTLAVSEFGDGPRMPMLPGSWDAQGGDVPHDRGD</sequence>
<evidence type="ECO:0000313" key="3">
    <source>
        <dbReference type="EMBL" id="SOX51780.1"/>
    </source>
</evidence>
<keyword evidence="4" id="KW-1185">Reference proteome</keyword>
<proteinExistence type="predicted"/>
<feature type="domain" description="PPE-PPW subfamily C-terminal" evidence="2">
    <location>
        <begin position="16"/>
        <end position="62"/>
    </location>
</feature>
<dbReference type="AlphaFoldDB" id="A0A2K4Y4R7"/>
<evidence type="ECO:0000313" key="4">
    <source>
        <dbReference type="Proteomes" id="UP000236318"/>
    </source>
</evidence>
<reference evidence="3" key="1">
    <citation type="submission" date="2018-01" db="EMBL/GenBank/DDBJ databases">
        <authorList>
            <consortium name="Urmite Genomes"/>
        </authorList>
    </citation>
    <scope>NUCLEOTIDE SEQUENCE [LARGE SCALE GENOMIC DNA]</scope>
    <source>
        <strain evidence="3">AFP003</strain>
    </source>
</reference>
<dbReference type="InterPro" id="IPR043641">
    <property type="entry name" value="PPE-PPW_C"/>
</dbReference>
<feature type="region of interest" description="Disordered" evidence="1">
    <location>
        <begin position="1"/>
        <end position="23"/>
    </location>
</feature>
<accession>A0A2K4Y4R7</accession>